<comment type="caution">
    <text evidence="1">The sequence shown here is derived from an EMBL/GenBank/DDBJ whole genome shotgun (WGS) entry which is preliminary data.</text>
</comment>
<accession>A0A5M8P374</accession>
<dbReference type="Proteomes" id="UP000324575">
    <property type="component" value="Unassembled WGS sequence"/>
</dbReference>
<evidence type="ECO:0000313" key="2">
    <source>
        <dbReference type="Proteomes" id="UP000324575"/>
    </source>
</evidence>
<evidence type="ECO:0000313" key="1">
    <source>
        <dbReference type="EMBL" id="KAA6302710.1"/>
    </source>
</evidence>
<organism evidence="1 2">
    <name type="scientific">Candidatus Ordinivivax streblomastigis</name>
    <dbReference type="NCBI Taxonomy" id="2540710"/>
    <lineage>
        <taxon>Bacteria</taxon>
        <taxon>Pseudomonadati</taxon>
        <taxon>Bacteroidota</taxon>
        <taxon>Bacteroidia</taxon>
        <taxon>Bacteroidales</taxon>
        <taxon>Candidatus Ordinivivax</taxon>
    </lineage>
</organism>
<name>A0A5M8P374_9BACT</name>
<reference evidence="1 2" key="1">
    <citation type="submission" date="2019-03" db="EMBL/GenBank/DDBJ databases">
        <title>Single cell metagenomics reveals metabolic interactions within the superorganism composed of flagellate Streblomastix strix and complex community of Bacteroidetes bacteria on its surface.</title>
        <authorList>
            <person name="Treitli S.C."/>
            <person name="Kolisko M."/>
            <person name="Husnik F."/>
            <person name="Keeling P."/>
            <person name="Hampl V."/>
        </authorList>
    </citation>
    <scope>NUCLEOTIDE SEQUENCE [LARGE SCALE GENOMIC DNA]</scope>
    <source>
        <strain evidence="1">St1</strain>
    </source>
</reference>
<dbReference type="AlphaFoldDB" id="A0A5M8P374"/>
<protein>
    <submittedName>
        <fullName evidence="1">Uncharacterized protein</fullName>
    </submittedName>
</protein>
<proteinExistence type="predicted"/>
<gene>
    <name evidence="1" type="ORF">EZS26_001217</name>
</gene>
<sequence>MFEYDDEAAVKYMQNALPQELKSRFSDDDLYYILDVICEFYEKRDWLADDDEEKEEQELIRFIIQQAKKDEIGAFSEEEICLVLAAEATYSDTLTISE</sequence>
<dbReference type="EMBL" id="SNRX01000006">
    <property type="protein sequence ID" value="KAA6302710.1"/>
    <property type="molecule type" value="Genomic_DNA"/>
</dbReference>